<proteinExistence type="predicted"/>
<dbReference type="GO" id="GO:0016757">
    <property type="term" value="F:glycosyltransferase activity"/>
    <property type="evidence" value="ECO:0007669"/>
    <property type="project" value="UniProtKB-KW"/>
</dbReference>
<accession>A0A382MCL8</accession>
<feature type="domain" description="Glycosyltransferase subfamily 4-like N-terminal" evidence="4">
    <location>
        <begin position="21"/>
        <end position="191"/>
    </location>
</feature>
<evidence type="ECO:0000256" key="2">
    <source>
        <dbReference type="ARBA" id="ARBA00022679"/>
    </source>
</evidence>
<dbReference type="Gene3D" id="3.40.50.2000">
    <property type="entry name" value="Glycogen Phosphorylase B"/>
    <property type="match status" value="2"/>
</dbReference>
<evidence type="ECO:0000313" key="5">
    <source>
        <dbReference type="EMBL" id="SVC45182.1"/>
    </source>
</evidence>
<name>A0A382MCL8_9ZZZZ</name>
<evidence type="ECO:0000256" key="1">
    <source>
        <dbReference type="ARBA" id="ARBA00022676"/>
    </source>
</evidence>
<dbReference type="EMBL" id="UINC01091980">
    <property type="protein sequence ID" value="SVC45182.1"/>
    <property type="molecule type" value="Genomic_DNA"/>
</dbReference>
<dbReference type="PANTHER" id="PTHR12526:SF629">
    <property type="entry name" value="TEICHURONIC ACID BIOSYNTHESIS GLYCOSYLTRANSFERASE TUAH-RELATED"/>
    <property type="match status" value="1"/>
</dbReference>
<dbReference type="SUPFAM" id="SSF53756">
    <property type="entry name" value="UDP-Glycosyltransferase/glycogen phosphorylase"/>
    <property type="match status" value="1"/>
</dbReference>
<gene>
    <name evidence="5" type="ORF">METZ01_LOCUS298036</name>
</gene>
<reference evidence="5" key="1">
    <citation type="submission" date="2018-05" db="EMBL/GenBank/DDBJ databases">
        <authorList>
            <person name="Lanie J.A."/>
            <person name="Ng W.-L."/>
            <person name="Kazmierczak K.M."/>
            <person name="Andrzejewski T.M."/>
            <person name="Davidsen T.M."/>
            <person name="Wayne K.J."/>
            <person name="Tettelin H."/>
            <person name="Glass J.I."/>
            <person name="Rusch D."/>
            <person name="Podicherti R."/>
            <person name="Tsui H.-C.T."/>
            <person name="Winkler M.E."/>
        </authorList>
    </citation>
    <scope>NUCLEOTIDE SEQUENCE</scope>
</reference>
<evidence type="ECO:0008006" key="6">
    <source>
        <dbReference type="Google" id="ProtNLM"/>
    </source>
</evidence>
<dbReference type="InterPro" id="IPR001296">
    <property type="entry name" value="Glyco_trans_1"/>
</dbReference>
<feature type="domain" description="Glycosyl transferase family 1" evidence="3">
    <location>
        <begin position="209"/>
        <end position="312"/>
    </location>
</feature>
<sequence length="320" mass="36945">MRIGMVLCKPYPPDIRLEKEIRSLTEAGHNLFVLAERREKESKSEEVLGAVTDRHTPPHSFRRRLDWIRFQTSFRSSFWNNRIRNFVKRNNLEVLHVHDLPLVGTTLDVAGEFDIPVVADMHENYPAAKQLWSEGIRDPLVWFGDDYRRWQRYEKEILPLANKVITVVDEAAQRLQESGTVDSGQMTVVMNVEERTWFDALATTDIISDDTIRMVYVGGVRPHRGLDEVIKALAELKSLNLSLRIVGARGEYAEELRKLAKDLGIENRIELVKWRPLEEVPNVIMECDIGIIPHQKHAHTDATIPHKLFQYMLGSRPVIV</sequence>
<dbReference type="Pfam" id="PF13439">
    <property type="entry name" value="Glyco_transf_4"/>
    <property type="match status" value="1"/>
</dbReference>
<keyword evidence="2" id="KW-0808">Transferase</keyword>
<feature type="non-terminal residue" evidence="5">
    <location>
        <position position="320"/>
    </location>
</feature>
<keyword evidence="1" id="KW-0328">Glycosyltransferase</keyword>
<organism evidence="5">
    <name type="scientific">marine metagenome</name>
    <dbReference type="NCBI Taxonomy" id="408172"/>
    <lineage>
        <taxon>unclassified sequences</taxon>
        <taxon>metagenomes</taxon>
        <taxon>ecological metagenomes</taxon>
    </lineage>
</organism>
<protein>
    <recommendedName>
        <fullName evidence="6">Glycosyltransferase subfamily 4-like N-terminal domain-containing protein</fullName>
    </recommendedName>
</protein>
<evidence type="ECO:0000259" key="4">
    <source>
        <dbReference type="Pfam" id="PF13439"/>
    </source>
</evidence>
<dbReference type="InterPro" id="IPR028098">
    <property type="entry name" value="Glyco_trans_4-like_N"/>
</dbReference>
<dbReference type="PANTHER" id="PTHR12526">
    <property type="entry name" value="GLYCOSYLTRANSFERASE"/>
    <property type="match status" value="1"/>
</dbReference>
<dbReference type="CDD" id="cd03801">
    <property type="entry name" value="GT4_PimA-like"/>
    <property type="match status" value="1"/>
</dbReference>
<dbReference type="AlphaFoldDB" id="A0A382MCL8"/>
<dbReference type="Pfam" id="PF00534">
    <property type="entry name" value="Glycos_transf_1"/>
    <property type="match status" value="1"/>
</dbReference>
<evidence type="ECO:0000259" key="3">
    <source>
        <dbReference type="Pfam" id="PF00534"/>
    </source>
</evidence>